<dbReference type="InterPro" id="IPR036689">
    <property type="entry name" value="ESAT-6-like_sf"/>
</dbReference>
<name>A0A1I5Z1U8_9BACI</name>
<evidence type="ECO:0000313" key="1">
    <source>
        <dbReference type="EMBL" id="SFQ50421.1"/>
    </source>
</evidence>
<protein>
    <recommendedName>
        <fullName evidence="3">Phasin domain-containing protein</fullName>
    </recommendedName>
</protein>
<dbReference type="SUPFAM" id="SSF140453">
    <property type="entry name" value="EsxAB dimer-like"/>
    <property type="match status" value="1"/>
</dbReference>
<comment type="caution">
    <text evidence="1">The sequence shown here is derived from an EMBL/GenBank/DDBJ whole genome shotgun (WGS) entry which is preliminary data.</text>
</comment>
<dbReference type="Proteomes" id="UP000182762">
    <property type="component" value="Unassembled WGS sequence"/>
</dbReference>
<dbReference type="GeneID" id="93710434"/>
<evidence type="ECO:0008006" key="3">
    <source>
        <dbReference type="Google" id="ProtNLM"/>
    </source>
</evidence>
<proteinExistence type="predicted"/>
<keyword evidence="2" id="KW-1185">Reference proteome</keyword>
<dbReference type="RefSeq" id="WP_061805056.1">
    <property type="nucleotide sequence ID" value="NZ_FOXX01000003.1"/>
</dbReference>
<sequence length="132" mass="14521">MARQQGLEHLTHEVSDAAHKVGDALHHVSDTVGEAIEREFLKAKYLAQALVLESYANTVRRAVNHFNEGAQENVNACGVHASSWLGHQKDVYIEHQAQLTIKSQKANETGSTLIQKLETLAADLRSKAKNIA</sequence>
<evidence type="ECO:0000313" key="2">
    <source>
        <dbReference type="Proteomes" id="UP000182762"/>
    </source>
</evidence>
<reference evidence="1 2" key="1">
    <citation type="submission" date="2016-10" db="EMBL/GenBank/DDBJ databases">
        <authorList>
            <person name="Varghese N."/>
            <person name="Submissions S."/>
        </authorList>
    </citation>
    <scope>NUCLEOTIDE SEQUENCE [LARGE SCALE GENOMIC DNA]</scope>
    <source>
        <strain evidence="1 2">DSM 13796</strain>
    </source>
</reference>
<accession>A0A1I5Z1U8</accession>
<organism evidence="1 2">
    <name type="scientific">Priestia endophytica DSM 13796</name>
    <dbReference type="NCBI Taxonomy" id="1121089"/>
    <lineage>
        <taxon>Bacteria</taxon>
        <taxon>Bacillati</taxon>
        <taxon>Bacillota</taxon>
        <taxon>Bacilli</taxon>
        <taxon>Bacillales</taxon>
        <taxon>Bacillaceae</taxon>
        <taxon>Priestia</taxon>
    </lineage>
</organism>
<dbReference type="EMBL" id="FOXX01000003">
    <property type="protein sequence ID" value="SFQ50421.1"/>
    <property type="molecule type" value="Genomic_DNA"/>
</dbReference>
<gene>
    <name evidence="1" type="ORF">SAMN02745910_01742</name>
</gene>